<gene>
    <name evidence="1" type="ORF">S12H4_10786</name>
</gene>
<evidence type="ECO:0000313" key="1">
    <source>
        <dbReference type="EMBL" id="GAI65704.1"/>
    </source>
</evidence>
<dbReference type="EMBL" id="BARW01004693">
    <property type="protein sequence ID" value="GAI65704.1"/>
    <property type="molecule type" value="Genomic_DNA"/>
</dbReference>
<protein>
    <submittedName>
        <fullName evidence="1">Uncharacterized protein</fullName>
    </submittedName>
</protein>
<dbReference type="AlphaFoldDB" id="X1SD43"/>
<organism evidence="1">
    <name type="scientific">marine sediment metagenome</name>
    <dbReference type="NCBI Taxonomy" id="412755"/>
    <lineage>
        <taxon>unclassified sequences</taxon>
        <taxon>metagenomes</taxon>
        <taxon>ecological metagenomes</taxon>
    </lineage>
</organism>
<name>X1SD43_9ZZZZ</name>
<proteinExistence type="predicted"/>
<reference evidence="1" key="1">
    <citation type="journal article" date="2014" name="Front. Microbiol.">
        <title>High frequency of phylogenetically diverse reductive dehalogenase-homologous genes in deep subseafloor sedimentary metagenomes.</title>
        <authorList>
            <person name="Kawai M."/>
            <person name="Futagami T."/>
            <person name="Toyoda A."/>
            <person name="Takaki Y."/>
            <person name="Nishi S."/>
            <person name="Hori S."/>
            <person name="Arai W."/>
            <person name="Tsubouchi T."/>
            <person name="Morono Y."/>
            <person name="Uchiyama I."/>
            <person name="Ito T."/>
            <person name="Fujiyama A."/>
            <person name="Inagaki F."/>
            <person name="Takami H."/>
        </authorList>
    </citation>
    <scope>NUCLEOTIDE SEQUENCE</scope>
    <source>
        <strain evidence="1">Expedition CK06-06</strain>
    </source>
</reference>
<sequence length="74" mass="8639">MDGVETTKSGSMVEQKDAQLFQENINGATKELKIPWMQGRRDPPWNREIKFYQVIGRGELLDELDFFHKARDTP</sequence>
<accession>X1SD43</accession>
<comment type="caution">
    <text evidence="1">The sequence shown here is derived from an EMBL/GenBank/DDBJ whole genome shotgun (WGS) entry which is preliminary data.</text>
</comment>